<keyword evidence="6" id="KW-0067">ATP-binding</keyword>
<reference evidence="7 8" key="1">
    <citation type="submission" date="2019-02" db="EMBL/GenBank/DDBJ databases">
        <title>Deep-cultivation of Planctomycetes and their phenomic and genomic characterization uncovers novel biology.</title>
        <authorList>
            <person name="Wiegand S."/>
            <person name="Jogler M."/>
            <person name="Boedeker C."/>
            <person name="Pinto D."/>
            <person name="Vollmers J."/>
            <person name="Rivas-Marin E."/>
            <person name="Kohn T."/>
            <person name="Peeters S.H."/>
            <person name="Heuer A."/>
            <person name="Rast P."/>
            <person name="Oberbeckmann S."/>
            <person name="Bunk B."/>
            <person name="Jeske O."/>
            <person name="Meyerdierks A."/>
            <person name="Storesund J.E."/>
            <person name="Kallscheuer N."/>
            <person name="Luecker S."/>
            <person name="Lage O.M."/>
            <person name="Pohl T."/>
            <person name="Merkel B.J."/>
            <person name="Hornburger P."/>
            <person name="Mueller R.-W."/>
            <person name="Bruemmer F."/>
            <person name="Labrenz M."/>
            <person name="Spormann A.M."/>
            <person name="Op den Camp H."/>
            <person name="Overmann J."/>
            <person name="Amann R."/>
            <person name="Jetten M.S.M."/>
            <person name="Mascher T."/>
            <person name="Medema M.H."/>
            <person name="Devos D.P."/>
            <person name="Kaster A.-K."/>
            <person name="Ovreas L."/>
            <person name="Rohde M."/>
            <person name="Galperin M.Y."/>
            <person name="Jogler C."/>
        </authorList>
    </citation>
    <scope>NUCLEOTIDE SEQUENCE [LARGE SCALE GENOMIC DNA]</scope>
    <source>
        <strain evidence="7 8">Pan265</strain>
    </source>
</reference>
<evidence type="ECO:0000313" key="8">
    <source>
        <dbReference type="Proteomes" id="UP000320386"/>
    </source>
</evidence>
<protein>
    <recommendedName>
        <fullName evidence="6">NAD kinase</fullName>
        <ecNumber evidence="6">2.7.1.23</ecNumber>
    </recommendedName>
    <alternativeName>
        <fullName evidence="6">ATP-dependent NAD kinase</fullName>
    </alternativeName>
</protein>
<dbReference type="SUPFAM" id="SSF111331">
    <property type="entry name" value="NAD kinase/diacylglycerol kinase-like"/>
    <property type="match status" value="1"/>
</dbReference>
<dbReference type="PANTHER" id="PTHR20275">
    <property type="entry name" value="NAD KINASE"/>
    <property type="match status" value="1"/>
</dbReference>
<dbReference type="GO" id="GO:0003951">
    <property type="term" value="F:NAD+ kinase activity"/>
    <property type="evidence" value="ECO:0007669"/>
    <property type="project" value="UniProtKB-UniRule"/>
</dbReference>
<dbReference type="PANTHER" id="PTHR20275:SF0">
    <property type="entry name" value="NAD KINASE"/>
    <property type="match status" value="1"/>
</dbReference>
<dbReference type="GO" id="GO:0051287">
    <property type="term" value="F:NAD binding"/>
    <property type="evidence" value="ECO:0007669"/>
    <property type="project" value="UniProtKB-ARBA"/>
</dbReference>
<dbReference type="GO" id="GO:0005737">
    <property type="term" value="C:cytoplasm"/>
    <property type="evidence" value="ECO:0007669"/>
    <property type="project" value="UniProtKB-SubCell"/>
</dbReference>
<dbReference type="AlphaFoldDB" id="A0A518BY82"/>
<dbReference type="GO" id="GO:0019674">
    <property type="term" value="P:NAD+ metabolic process"/>
    <property type="evidence" value="ECO:0007669"/>
    <property type="project" value="InterPro"/>
</dbReference>
<dbReference type="InterPro" id="IPR016064">
    <property type="entry name" value="NAD/diacylglycerol_kinase_sf"/>
</dbReference>
<keyword evidence="4 6" id="KW-0520">NAD</keyword>
<feature type="binding site" evidence="6">
    <location>
        <position position="271"/>
    </location>
    <ligand>
        <name>NAD(+)</name>
        <dbReference type="ChEBI" id="CHEBI:57540"/>
    </ligand>
</feature>
<feature type="binding site" evidence="6">
    <location>
        <position position="236"/>
    </location>
    <ligand>
        <name>NAD(+)</name>
        <dbReference type="ChEBI" id="CHEBI:57540"/>
    </ligand>
</feature>
<dbReference type="InterPro" id="IPR017437">
    <property type="entry name" value="ATP-NAD_kinase_PpnK-typ_C"/>
</dbReference>
<dbReference type="OrthoDB" id="9774737at2"/>
<dbReference type="Pfam" id="PF01513">
    <property type="entry name" value="NAD_kinase"/>
    <property type="match status" value="1"/>
</dbReference>
<comment type="subcellular location">
    <subcellularLocation>
        <location evidence="6">Cytoplasm</location>
    </subcellularLocation>
</comment>
<dbReference type="GO" id="GO:0005524">
    <property type="term" value="F:ATP binding"/>
    <property type="evidence" value="ECO:0007669"/>
    <property type="project" value="UniProtKB-KW"/>
</dbReference>
<comment type="cofactor">
    <cofactor evidence="6">
        <name>a divalent metal cation</name>
        <dbReference type="ChEBI" id="CHEBI:60240"/>
    </cofactor>
</comment>
<feature type="binding site" evidence="6">
    <location>
        <position position="178"/>
    </location>
    <ligand>
        <name>NAD(+)</name>
        <dbReference type="ChEBI" id="CHEBI:57540"/>
    </ligand>
</feature>
<keyword evidence="6" id="KW-0963">Cytoplasm</keyword>
<comment type="similarity">
    <text evidence="6">Belongs to the NAD kinase family.</text>
</comment>
<evidence type="ECO:0000256" key="2">
    <source>
        <dbReference type="ARBA" id="ARBA00022777"/>
    </source>
</evidence>
<evidence type="ECO:0000256" key="6">
    <source>
        <dbReference type="HAMAP-Rule" id="MF_00361"/>
    </source>
</evidence>
<name>A0A518BY82_9BACT</name>
<accession>A0A518BY82</accession>
<evidence type="ECO:0000256" key="4">
    <source>
        <dbReference type="ARBA" id="ARBA00023027"/>
    </source>
</evidence>
<evidence type="ECO:0000256" key="5">
    <source>
        <dbReference type="ARBA" id="ARBA00047925"/>
    </source>
</evidence>
<keyword evidence="3 6" id="KW-0521">NADP</keyword>
<proteinExistence type="inferred from homology"/>
<keyword evidence="2 6" id="KW-0418">Kinase</keyword>
<feature type="binding site" evidence="6">
    <location>
        <begin position="167"/>
        <end position="168"/>
    </location>
    <ligand>
        <name>NAD(+)</name>
        <dbReference type="ChEBI" id="CHEBI:57540"/>
    </ligand>
</feature>
<dbReference type="Gene3D" id="3.40.50.10330">
    <property type="entry name" value="Probable inorganic polyphosphate/atp-NAD kinase, domain 1"/>
    <property type="match status" value="1"/>
</dbReference>
<dbReference type="Proteomes" id="UP000320386">
    <property type="component" value="Chromosome"/>
</dbReference>
<feature type="binding site" evidence="6">
    <location>
        <begin position="79"/>
        <end position="80"/>
    </location>
    <ligand>
        <name>NAD(+)</name>
        <dbReference type="ChEBI" id="CHEBI:57540"/>
    </ligand>
</feature>
<dbReference type="KEGG" id="mcad:Pan265_17730"/>
<keyword evidence="8" id="KW-1185">Reference proteome</keyword>
<organism evidence="7 8">
    <name type="scientific">Mucisphaera calidilacus</name>
    <dbReference type="NCBI Taxonomy" id="2527982"/>
    <lineage>
        <taxon>Bacteria</taxon>
        <taxon>Pseudomonadati</taxon>
        <taxon>Planctomycetota</taxon>
        <taxon>Phycisphaerae</taxon>
        <taxon>Phycisphaerales</taxon>
        <taxon>Phycisphaeraceae</taxon>
        <taxon>Mucisphaera</taxon>
    </lineage>
</organism>
<dbReference type="GO" id="GO:0006741">
    <property type="term" value="P:NADP+ biosynthetic process"/>
    <property type="evidence" value="ECO:0007669"/>
    <property type="project" value="UniProtKB-UniRule"/>
</dbReference>
<dbReference type="Pfam" id="PF20143">
    <property type="entry name" value="NAD_kinase_C"/>
    <property type="match status" value="1"/>
</dbReference>
<comment type="caution">
    <text evidence="6">Lacks conserved residue(s) required for the propagation of feature annotation.</text>
</comment>
<dbReference type="GO" id="GO:0046872">
    <property type="term" value="F:metal ion binding"/>
    <property type="evidence" value="ECO:0007669"/>
    <property type="project" value="UniProtKB-UniRule"/>
</dbReference>
<dbReference type="InterPro" id="IPR017438">
    <property type="entry name" value="ATP-NAD_kinase_N"/>
</dbReference>
<dbReference type="EC" id="2.7.1.23" evidence="6"/>
<evidence type="ECO:0000313" key="7">
    <source>
        <dbReference type="EMBL" id="QDU71914.1"/>
    </source>
</evidence>
<dbReference type="RefSeq" id="WP_145446108.1">
    <property type="nucleotide sequence ID" value="NZ_CP036280.1"/>
</dbReference>
<dbReference type="HAMAP" id="MF_00361">
    <property type="entry name" value="NAD_kinase"/>
    <property type="match status" value="1"/>
</dbReference>
<evidence type="ECO:0000256" key="3">
    <source>
        <dbReference type="ARBA" id="ARBA00022857"/>
    </source>
</evidence>
<comment type="catalytic activity">
    <reaction evidence="5 6">
        <text>NAD(+) + ATP = ADP + NADP(+) + H(+)</text>
        <dbReference type="Rhea" id="RHEA:18629"/>
        <dbReference type="ChEBI" id="CHEBI:15378"/>
        <dbReference type="ChEBI" id="CHEBI:30616"/>
        <dbReference type="ChEBI" id="CHEBI:57540"/>
        <dbReference type="ChEBI" id="CHEBI:58349"/>
        <dbReference type="ChEBI" id="CHEBI:456216"/>
        <dbReference type="EC" id="2.7.1.23"/>
    </reaction>
</comment>
<keyword evidence="1 6" id="KW-0808">Transferase</keyword>
<dbReference type="InterPro" id="IPR002504">
    <property type="entry name" value="NADK"/>
</dbReference>
<keyword evidence="6" id="KW-0547">Nucleotide-binding</keyword>
<gene>
    <name evidence="7" type="primary">ppnK</name>
    <name evidence="6" type="synonym">nadK</name>
    <name evidence="7" type="ORF">Pan265_17730</name>
</gene>
<comment type="function">
    <text evidence="6">Involved in the regulation of the intracellular balance of NAD and NADP, and is a key enzyme in the biosynthesis of NADP. Catalyzes specifically the phosphorylation on 2'-hydroxyl of the adenosine moiety of NAD to yield NADP.</text>
</comment>
<sequence>MSCDDQMRNDERYQSLPERPRVIILANLAKEEVVSALAAFRPWLLERGEIVAEPDITTMSPEVASGLPEADLGIVLGGDGTMLAQARHLVNADVPLLGINFGKLGFLAEFTIEDVQHHWERLIAGGCRVSRRLMIEAMVFPEGAPRWGSEGGDDPMPEPVFRCTAMNDVVITAGPPYRMIDLDLAIEPERSQQSAVRFTGDGVIIATPSGSTAYNLSAGGPIVSPGIDGLVISALAPHSLAFRPIVFQSRCDVWVEMLRSNEGTTLVIDGQHSSRLAEGQQVLVRSHPSRVRLIHNPDHNYWTMLSYKMRWAVQPRRR</sequence>
<feature type="active site" description="Proton acceptor" evidence="6">
    <location>
        <position position="79"/>
    </location>
</feature>
<feature type="binding site" evidence="6">
    <location>
        <begin position="212"/>
        <end position="217"/>
    </location>
    <ligand>
        <name>NAD(+)</name>
        <dbReference type="ChEBI" id="CHEBI:57540"/>
    </ligand>
</feature>
<feature type="binding site" evidence="6">
    <location>
        <position position="201"/>
    </location>
    <ligand>
        <name>NAD(+)</name>
        <dbReference type="ChEBI" id="CHEBI:57540"/>
    </ligand>
</feature>
<evidence type="ECO:0000256" key="1">
    <source>
        <dbReference type="ARBA" id="ARBA00022679"/>
    </source>
</evidence>
<dbReference type="EMBL" id="CP036280">
    <property type="protein sequence ID" value="QDU71914.1"/>
    <property type="molecule type" value="Genomic_DNA"/>
</dbReference>
<dbReference type="Gene3D" id="2.60.200.30">
    <property type="entry name" value="Probable inorganic polyphosphate/atp-NAD kinase, domain 2"/>
    <property type="match status" value="1"/>
</dbReference>